<dbReference type="CDD" id="cd07814">
    <property type="entry name" value="SRPBCC_CalC_Aha1-like"/>
    <property type="match status" value="1"/>
</dbReference>
<feature type="domain" description="Activator of Hsp90 ATPase homologue 1/2-like C-terminal" evidence="2">
    <location>
        <begin position="190"/>
        <end position="322"/>
    </location>
</feature>
<dbReference type="Gene3D" id="3.30.530.20">
    <property type="match status" value="2"/>
</dbReference>
<gene>
    <name evidence="3" type="ORF">RSA3_14460</name>
</gene>
<dbReference type="InterPro" id="IPR013538">
    <property type="entry name" value="ASHA1/2-like_C"/>
</dbReference>
<dbReference type="PATRIC" id="fig|2033.7.peg.3729"/>
<dbReference type="RefSeq" id="WP_058614821.1">
    <property type="nucleotide sequence ID" value="NZ_LDRV01000094.1"/>
</dbReference>
<dbReference type="InterPro" id="IPR023393">
    <property type="entry name" value="START-like_dom_sf"/>
</dbReference>
<comment type="caution">
    <text evidence="3">The sequence shown here is derived from an EMBL/GenBank/DDBJ whole genome shotgun (WGS) entry which is preliminary data.</text>
</comment>
<feature type="domain" description="Activator of Hsp90 ATPase homologue 1/2-like C-terminal" evidence="2">
    <location>
        <begin position="26"/>
        <end position="159"/>
    </location>
</feature>
<dbReference type="Proteomes" id="UP000072189">
    <property type="component" value="Unassembled WGS sequence"/>
</dbReference>
<evidence type="ECO:0000259" key="2">
    <source>
        <dbReference type="Pfam" id="PF08327"/>
    </source>
</evidence>
<comment type="similarity">
    <text evidence="1">Belongs to the AHA1 family.</text>
</comment>
<organism evidence="3 4">
    <name type="scientific">Microbacterium testaceum</name>
    <name type="common">Aureobacterium testaceum</name>
    <name type="synonym">Brevibacterium testaceum</name>
    <dbReference type="NCBI Taxonomy" id="2033"/>
    <lineage>
        <taxon>Bacteria</taxon>
        <taxon>Bacillati</taxon>
        <taxon>Actinomycetota</taxon>
        <taxon>Actinomycetes</taxon>
        <taxon>Micrococcales</taxon>
        <taxon>Microbacteriaceae</taxon>
        <taxon>Microbacterium</taxon>
    </lineage>
</organism>
<dbReference type="EMBL" id="LDRV01000094">
    <property type="protein sequence ID" value="KTS08995.1"/>
    <property type="molecule type" value="Genomic_DNA"/>
</dbReference>
<dbReference type="Pfam" id="PF08327">
    <property type="entry name" value="AHSA1"/>
    <property type="match status" value="2"/>
</dbReference>
<accession>A0A147F4I8</accession>
<evidence type="ECO:0000313" key="3">
    <source>
        <dbReference type="EMBL" id="KTS08995.1"/>
    </source>
</evidence>
<name>A0A147F4I8_MICTE</name>
<dbReference type="SUPFAM" id="SSF55961">
    <property type="entry name" value="Bet v1-like"/>
    <property type="match status" value="2"/>
</dbReference>
<evidence type="ECO:0000256" key="1">
    <source>
        <dbReference type="ARBA" id="ARBA00006817"/>
    </source>
</evidence>
<dbReference type="AlphaFoldDB" id="A0A147F4I8"/>
<evidence type="ECO:0000313" key="4">
    <source>
        <dbReference type="Proteomes" id="UP000072189"/>
    </source>
</evidence>
<sequence length="325" mass="36062">MPVTSVESDAEALTMTLVADFPVGTERLWAVFTDPRQLERFWGPPGWPATFDAFDFRVGGRATYSMTSPRGERAGGAWEFTAIDEPRGFEVIDAFADESGDPIEGMPSMRMVFSFDATPEGSRLMNVTHFTSAEALEQVVAMGMVEGMTLATNQLDAVLAGLREFAQGKGTQLEILDDQHVRITRLIEGPRELVWRAHVDPDLMRRWMLGPDGWRMSVSEVDVSVGGTYRIAWEPEEGTEGEPFGFDGETLLIDEPRRIVQTEHVTGTDYPSTTNDLSFYEEDGATLVTLLIEYPDAATRDAVLATGMVDGMEQSFQRMERVVLA</sequence>
<protein>
    <submittedName>
        <fullName evidence="3">ATPase</fullName>
    </submittedName>
</protein>
<proteinExistence type="inferred from homology"/>
<reference evidence="3 4" key="1">
    <citation type="journal article" date="2016" name="Front. Microbiol.">
        <title>Genomic Resource of Rice Seed Associated Bacteria.</title>
        <authorList>
            <person name="Midha S."/>
            <person name="Bansal K."/>
            <person name="Sharma S."/>
            <person name="Kumar N."/>
            <person name="Patil P.P."/>
            <person name="Chaudhry V."/>
            <person name="Patil P.B."/>
        </authorList>
    </citation>
    <scope>NUCLEOTIDE SEQUENCE [LARGE SCALE GENOMIC DNA]</scope>
    <source>
        <strain evidence="3 4">RSA3</strain>
    </source>
</reference>